<comment type="caution">
    <text evidence="5">The sequence shown here is derived from an EMBL/GenBank/DDBJ whole genome shotgun (WGS) entry which is preliminary data.</text>
</comment>
<dbReference type="Proteomes" id="UP001369086">
    <property type="component" value="Unassembled WGS sequence"/>
</dbReference>
<sequence length="628" mass="70248">MFFQSRVINNQYNRIYAIDLYLEHQWADDQWEATQHRSFKPVRTPSIAETPFVVNNTIPAEKVFTVTLGIFNPDVELKNFTINGVPLTLPEAINQGIVLTEVQHPNGTKSFVLKVPFTHPLIPQKYIGNGVREFTLNINYTLNIIPENAPYFHPATIVCQIKDVILPVIKGSCTEKSLVFEVTRGNMDHLWAMYIEKHQLTSELAAQRGYILTNQTKFILEVPLFSIGCIYEDISLRGLFVRVELTLIDIGTLVAVLSAVQRCQFPTKQLLVCMPNGVMTVVAVTMEPIPVVEPSKTTLLDKTCKPKEFDSTRALFTFTVNTCGTRSKIVENYLIYENEVVYTRALFPANAPVITRDSEYRLTIRCRYPLNDTMKLLAERKAVPAPYSKKSLGSLEFYPYSSEQRGPKARDVLNLKARLARDVTFSQFYREFPVSKSGLEPLFLEVVLLHHQNLADHLVLRDCWATETPELDATPQWDLVTDGCLVSGDSYKTRFHPVSASALTKSPHHLKRLEVQAQSVANHALWQQMYFHCLAVVCASEKAGVCNETCIAGDKRSARSVELADSVKGYISAGPVQIVPEGEVASVQAAGETPPLVPYIPVLGVAVGVLLLAVVVFAAKAMRCWVSI</sequence>
<evidence type="ECO:0000256" key="2">
    <source>
        <dbReference type="ARBA" id="ARBA00023180"/>
    </source>
</evidence>
<dbReference type="InterPro" id="IPR001507">
    <property type="entry name" value="ZP_dom"/>
</dbReference>
<dbReference type="InterPro" id="IPR048290">
    <property type="entry name" value="ZP_chr"/>
</dbReference>
<dbReference type="InterPro" id="IPR042235">
    <property type="entry name" value="ZP-C_dom"/>
</dbReference>
<dbReference type="Pfam" id="PF26562">
    <property type="entry name" value="Ig-like"/>
    <property type="match status" value="1"/>
</dbReference>
<feature type="transmembrane region" description="Helical" evidence="3">
    <location>
        <begin position="596"/>
        <end position="619"/>
    </location>
</feature>
<evidence type="ECO:0000256" key="3">
    <source>
        <dbReference type="SAM" id="Phobius"/>
    </source>
</evidence>
<keyword evidence="1" id="KW-1015">Disulfide bond</keyword>
<dbReference type="SMART" id="SM00241">
    <property type="entry name" value="ZP"/>
    <property type="match status" value="1"/>
</dbReference>
<dbReference type="PRINTS" id="PR00023">
    <property type="entry name" value="ZPELLUCIDA"/>
</dbReference>
<evidence type="ECO:0000256" key="1">
    <source>
        <dbReference type="ARBA" id="ARBA00023157"/>
    </source>
</evidence>
<dbReference type="InterPro" id="IPR055355">
    <property type="entry name" value="ZP-C"/>
</dbReference>
<dbReference type="EMBL" id="JAHFZB010000003">
    <property type="protein sequence ID" value="KAK6492329.1"/>
    <property type="molecule type" value="Genomic_DNA"/>
</dbReference>
<keyword evidence="2" id="KW-0325">Glycoprotein</keyword>
<keyword evidence="3" id="KW-0472">Membrane</keyword>
<organism evidence="5 6">
    <name type="scientific">Huso huso</name>
    <name type="common">Beluga</name>
    <name type="synonym">Acipenser huso</name>
    <dbReference type="NCBI Taxonomy" id="61971"/>
    <lineage>
        <taxon>Eukaryota</taxon>
        <taxon>Metazoa</taxon>
        <taxon>Chordata</taxon>
        <taxon>Craniata</taxon>
        <taxon>Vertebrata</taxon>
        <taxon>Euteleostomi</taxon>
        <taxon>Actinopterygii</taxon>
        <taxon>Chondrostei</taxon>
        <taxon>Acipenseriformes</taxon>
        <taxon>Acipenseridae</taxon>
        <taxon>Huso</taxon>
    </lineage>
</organism>
<dbReference type="Gene3D" id="2.60.40.4100">
    <property type="entry name" value="Zona pellucida, ZP-C domain"/>
    <property type="match status" value="1"/>
</dbReference>
<proteinExistence type="predicted"/>
<keyword evidence="3" id="KW-0812">Transmembrane</keyword>
<evidence type="ECO:0000313" key="5">
    <source>
        <dbReference type="EMBL" id="KAK6492329.1"/>
    </source>
</evidence>
<feature type="domain" description="ZP" evidence="4">
    <location>
        <begin position="272"/>
        <end position="553"/>
    </location>
</feature>
<accession>A0ABR1A5Y4</accession>
<dbReference type="Gene3D" id="2.60.40.3210">
    <property type="entry name" value="Zona pellucida, ZP-N domain"/>
    <property type="match status" value="1"/>
</dbReference>
<dbReference type="PANTHER" id="PTHR47130:SF6">
    <property type="entry name" value="EGG ENVELOPE GLYCOPROTEIN-LIKE PRECURSOR"/>
    <property type="match status" value="1"/>
</dbReference>
<evidence type="ECO:0000313" key="6">
    <source>
        <dbReference type="Proteomes" id="UP001369086"/>
    </source>
</evidence>
<keyword evidence="3" id="KW-1133">Transmembrane helix</keyword>
<dbReference type="PANTHER" id="PTHR47130">
    <property type="entry name" value="SI:DKEY-19B23.11-RELATED"/>
    <property type="match status" value="1"/>
</dbReference>
<dbReference type="PROSITE" id="PS51034">
    <property type="entry name" value="ZP_2"/>
    <property type="match status" value="1"/>
</dbReference>
<reference evidence="5 6" key="1">
    <citation type="submission" date="2021-05" db="EMBL/GenBank/DDBJ databases">
        <authorList>
            <person name="Zahm M."/>
            <person name="Klopp C."/>
            <person name="Cabau C."/>
            <person name="Kuhl H."/>
            <person name="Suciu R."/>
            <person name="Ciorpac M."/>
            <person name="Holostenco D."/>
            <person name="Gessner J."/>
            <person name="Wuertz S."/>
            <person name="Hohne C."/>
            <person name="Stock M."/>
            <person name="Gislard M."/>
            <person name="Lluch J."/>
            <person name="Milhes M."/>
            <person name="Lampietro C."/>
            <person name="Lopez Roques C."/>
            <person name="Donnadieu C."/>
            <person name="Du K."/>
            <person name="Schartl M."/>
            <person name="Guiguen Y."/>
        </authorList>
    </citation>
    <scope>NUCLEOTIDE SEQUENCE [LARGE SCALE GENOMIC DNA]</scope>
    <source>
        <strain evidence="5">Hh-F2</strain>
        <tissue evidence="5">Blood</tissue>
    </source>
</reference>
<dbReference type="Pfam" id="PF23344">
    <property type="entry name" value="ZP-N"/>
    <property type="match status" value="1"/>
</dbReference>
<keyword evidence="6" id="KW-1185">Reference proteome</keyword>
<dbReference type="Pfam" id="PF00100">
    <property type="entry name" value="Zona_pellucida"/>
    <property type="match status" value="1"/>
</dbReference>
<name>A0ABR1A5Y4_HUSHU</name>
<evidence type="ECO:0000259" key="4">
    <source>
        <dbReference type="PROSITE" id="PS51034"/>
    </source>
</evidence>
<dbReference type="InterPro" id="IPR058876">
    <property type="entry name" value="Ig-like_ZP"/>
</dbReference>
<gene>
    <name evidence="5" type="ORF">HHUSO_G4650</name>
</gene>
<dbReference type="InterPro" id="IPR055356">
    <property type="entry name" value="ZP-N"/>
</dbReference>
<protein>
    <recommendedName>
        <fullName evidence="4">ZP domain-containing protein</fullName>
    </recommendedName>
</protein>